<accession>A0A6G1ITS0</accession>
<dbReference type="PANTHER" id="PTHR23501">
    <property type="entry name" value="MAJOR FACILITATOR SUPERFAMILY"/>
    <property type="match status" value="1"/>
</dbReference>
<dbReference type="Proteomes" id="UP000799291">
    <property type="component" value="Unassembled WGS sequence"/>
</dbReference>
<dbReference type="InterPro" id="IPR036259">
    <property type="entry name" value="MFS_trans_sf"/>
</dbReference>
<sequence>MSAAGIASISVRYNTATYKQATASYCIPRVAKASCLVGRFSWVFSPPGETPGMHTNRVFHNFCKTKDICGRKMLLCVSFTLFVLFSAGCGAAQTLTQLIVCRAFQGVGGTGCWDLSLTMSTELVPRERYLSTALLPVVFTIYIILGPILGGFISSSTPWSDVAASNIARVPFISCTLPLLATLSLVAAVAEPGLSFQWRSAFVISLLVVSGILWVSFLLWERLATANKTGTSPEPVVPWRFAANRVWLGMLMNTVFVGGPWNGIIIQLPQRFQVVNGESTIGAGVRLLPFTATAPIESIITAVLAKKGVVPIYMLVFGSVLQTIGFALLGSLSTQDGFAISLAQYGYQTMVSLGSGSNNSLLALLTPFSVEPRDKGVITQFRIMGGAVGLSIINTVMHGYLKPSLHDTLSKVELDAVLKSAQALAALSPDHKEVTREVLLAGYNLQMKILPELVAIQILGSALMW</sequence>
<keyword evidence="2 5" id="KW-0812">Transmembrane</keyword>
<keyword evidence="3 5" id="KW-1133">Transmembrane helix</keyword>
<evidence type="ECO:0000256" key="3">
    <source>
        <dbReference type="ARBA" id="ARBA00022989"/>
    </source>
</evidence>
<evidence type="ECO:0000313" key="6">
    <source>
        <dbReference type="EMBL" id="KAF2681632.1"/>
    </source>
</evidence>
<evidence type="ECO:0000256" key="2">
    <source>
        <dbReference type="ARBA" id="ARBA00022692"/>
    </source>
</evidence>
<dbReference type="AlphaFoldDB" id="A0A6G1ITS0"/>
<keyword evidence="4 5" id="KW-0472">Membrane</keyword>
<keyword evidence="7" id="KW-1185">Reference proteome</keyword>
<dbReference type="GO" id="GO:0022857">
    <property type="term" value="F:transmembrane transporter activity"/>
    <property type="evidence" value="ECO:0007669"/>
    <property type="project" value="InterPro"/>
</dbReference>
<feature type="transmembrane region" description="Helical" evidence="5">
    <location>
        <begin position="311"/>
        <end position="332"/>
    </location>
</feature>
<evidence type="ECO:0000256" key="1">
    <source>
        <dbReference type="ARBA" id="ARBA00004141"/>
    </source>
</evidence>
<dbReference type="Gene3D" id="1.20.1250.20">
    <property type="entry name" value="MFS general substrate transporter like domains"/>
    <property type="match status" value="1"/>
</dbReference>
<comment type="subcellular location">
    <subcellularLocation>
        <location evidence="1">Membrane</location>
        <topology evidence="1">Multi-pass membrane protein</topology>
    </subcellularLocation>
</comment>
<protein>
    <submittedName>
        <fullName evidence="6">MFS general substrate transporter</fullName>
    </submittedName>
</protein>
<feature type="transmembrane region" description="Helical" evidence="5">
    <location>
        <begin position="246"/>
        <end position="266"/>
    </location>
</feature>
<dbReference type="Pfam" id="PF07690">
    <property type="entry name" value="MFS_1"/>
    <property type="match status" value="1"/>
</dbReference>
<feature type="transmembrane region" description="Helical" evidence="5">
    <location>
        <begin position="201"/>
        <end position="220"/>
    </location>
</feature>
<name>A0A6G1ITS0_9PLEO</name>
<feature type="transmembrane region" description="Helical" evidence="5">
    <location>
        <begin position="287"/>
        <end position="305"/>
    </location>
</feature>
<proteinExistence type="predicted"/>
<dbReference type="GO" id="GO:0005886">
    <property type="term" value="C:plasma membrane"/>
    <property type="evidence" value="ECO:0007669"/>
    <property type="project" value="TreeGrafter"/>
</dbReference>
<dbReference type="OrthoDB" id="440553at2759"/>
<dbReference type="InterPro" id="IPR011701">
    <property type="entry name" value="MFS"/>
</dbReference>
<feature type="transmembrane region" description="Helical" evidence="5">
    <location>
        <begin position="170"/>
        <end position="189"/>
    </location>
</feature>
<gene>
    <name evidence="6" type="ORF">K458DRAFT_456627</name>
</gene>
<organism evidence="6 7">
    <name type="scientific">Lentithecium fluviatile CBS 122367</name>
    <dbReference type="NCBI Taxonomy" id="1168545"/>
    <lineage>
        <taxon>Eukaryota</taxon>
        <taxon>Fungi</taxon>
        <taxon>Dikarya</taxon>
        <taxon>Ascomycota</taxon>
        <taxon>Pezizomycotina</taxon>
        <taxon>Dothideomycetes</taxon>
        <taxon>Pleosporomycetidae</taxon>
        <taxon>Pleosporales</taxon>
        <taxon>Massarineae</taxon>
        <taxon>Lentitheciaceae</taxon>
        <taxon>Lentithecium</taxon>
    </lineage>
</organism>
<dbReference type="EMBL" id="MU005590">
    <property type="protein sequence ID" value="KAF2681632.1"/>
    <property type="molecule type" value="Genomic_DNA"/>
</dbReference>
<reference evidence="6" key="1">
    <citation type="journal article" date="2020" name="Stud. Mycol.">
        <title>101 Dothideomycetes genomes: a test case for predicting lifestyles and emergence of pathogens.</title>
        <authorList>
            <person name="Haridas S."/>
            <person name="Albert R."/>
            <person name="Binder M."/>
            <person name="Bloem J."/>
            <person name="Labutti K."/>
            <person name="Salamov A."/>
            <person name="Andreopoulos B."/>
            <person name="Baker S."/>
            <person name="Barry K."/>
            <person name="Bills G."/>
            <person name="Bluhm B."/>
            <person name="Cannon C."/>
            <person name="Castanera R."/>
            <person name="Culley D."/>
            <person name="Daum C."/>
            <person name="Ezra D."/>
            <person name="Gonzalez J."/>
            <person name="Henrissat B."/>
            <person name="Kuo A."/>
            <person name="Liang C."/>
            <person name="Lipzen A."/>
            <person name="Lutzoni F."/>
            <person name="Magnuson J."/>
            <person name="Mondo S."/>
            <person name="Nolan M."/>
            <person name="Ohm R."/>
            <person name="Pangilinan J."/>
            <person name="Park H.-J."/>
            <person name="Ramirez L."/>
            <person name="Alfaro M."/>
            <person name="Sun H."/>
            <person name="Tritt A."/>
            <person name="Yoshinaga Y."/>
            <person name="Zwiers L.-H."/>
            <person name="Turgeon B."/>
            <person name="Goodwin S."/>
            <person name="Spatafora J."/>
            <person name="Crous P."/>
            <person name="Grigoriev I."/>
        </authorList>
    </citation>
    <scope>NUCLEOTIDE SEQUENCE</scope>
    <source>
        <strain evidence="6">CBS 122367</strain>
    </source>
</reference>
<evidence type="ECO:0000256" key="5">
    <source>
        <dbReference type="SAM" id="Phobius"/>
    </source>
</evidence>
<feature type="transmembrane region" description="Helical" evidence="5">
    <location>
        <begin position="129"/>
        <end position="150"/>
    </location>
</feature>
<evidence type="ECO:0000256" key="4">
    <source>
        <dbReference type="ARBA" id="ARBA00023136"/>
    </source>
</evidence>
<dbReference type="PANTHER" id="PTHR23501:SF43">
    <property type="entry name" value="MULTIDRUG TRANSPORTER, PUTATIVE (AFU_ORTHOLOGUE AFUA_6G03040)-RELATED"/>
    <property type="match status" value="1"/>
</dbReference>
<evidence type="ECO:0000313" key="7">
    <source>
        <dbReference type="Proteomes" id="UP000799291"/>
    </source>
</evidence>
<dbReference type="SUPFAM" id="SSF103473">
    <property type="entry name" value="MFS general substrate transporter"/>
    <property type="match status" value="1"/>
</dbReference>